<dbReference type="Proteomes" id="UP000502415">
    <property type="component" value="Chromosome"/>
</dbReference>
<dbReference type="AlphaFoldDB" id="A0A7Z2ZRW8"/>
<dbReference type="InterPro" id="IPR004360">
    <property type="entry name" value="Glyas_Fos-R_dOase_dom"/>
</dbReference>
<dbReference type="Gene3D" id="3.30.720.110">
    <property type="match status" value="1"/>
</dbReference>
<dbReference type="Pfam" id="PF00903">
    <property type="entry name" value="Glyoxalase"/>
    <property type="match status" value="1"/>
</dbReference>
<feature type="domain" description="VOC" evidence="1">
    <location>
        <begin position="3"/>
        <end position="121"/>
    </location>
</feature>
<name>A0A7Z2ZRW8_9BURK</name>
<dbReference type="PROSITE" id="PS51819">
    <property type="entry name" value="VOC"/>
    <property type="match status" value="1"/>
</dbReference>
<evidence type="ECO:0000313" key="2">
    <source>
        <dbReference type="EMBL" id="QJD99648.1"/>
    </source>
</evidence>
<dbReference type="KEGG" id="mfy:HH212_06095"/>
<protein>
    <submittedName>
        <fullName evidence="2">Drug:proton antiporter</fullName>
    </submittedName>
</protein>
<organism evidence="2 3">
    <name type="scientific">Massilia forsythiae</name>
    <dbReference type="NCBI Taxonomy" id="2728020"/>
    <lineage>
        <taxon>Bacteria</taxon>
        <taxon>Pseudomonadati</taxon>
        <taxon>Pseudomonadota</taxon>
        <taxon>Betaproteobacteria</taxon>
        <taxon>Burkholderiales</taxon>
        <taxon>Oxalobacteraceae</taxon>
        <taxon>Telluria group</taxon>
        <taxon>Massilia</taxon>
    </lineage>
</organism>
<proteinExistence type="predicted"/>
<sequence length="123" mass="13208">MPHPSYSILYVADPQASAPLYAELLDAQPVDASPTFVLFALEGGKMLGLWTRAAVQPPVAQDAASTSELAFRVADTGAVDALHDAWRARGLAILQAPQQVDFGYTFLAADPDGHRLRAFARNE</sequence>
<dbReference type="InterPro" id="IPR026275">
    <property type="entry name" value="Glyoxalase/dOase/EhpR"/>
</dbReference>
<dbReference type="EMBL" id="CP051685">
    <property type="protein sequence ID" value="QJD99648.1"/>
    <property type="molecule type" value="Genomic_DNA"/>
</dbReference>
<keyword evidence="3" id="KW-1185">Reference proteome</keyword>
<dbReference type="Gene3D" id="3.30.720.120">
    <property type="match status" value="1"/>
</dbReference>
<dbReference type="SUPFAM" id="SSF54593">
    <property type="entry name" value="Glyoxalase/Bleomycin resistance protein/Dihydroxybiphenyl dioxygenase"/>
    <property type="match status" value="1"/>
</dbReference>
<accession>A0A7Z2ZRW8</accession>
<dbReference type="InterPro" id="IPR029068">
    <property type="entry name" value="Glyas_Bleomycin-R_OHBP_Dase"/>
</dbReference>
<dbReference type="RefSeq" id="WP_169434611.1">
    <property type="nucleotide sequence ID" value="NZ_CP051685.1"/>
</dbReference>
<dbReference type="InterPro" id="IPR037523">
    <property type="entry name" value="VOC_core"/>
</dbReference>
<gene>
    <name evidence="2" type="ORF">HH212_06095</name>
</gene>
<evidence type="ECO:0000259" key="1">
    <source>
        <dbReference type="PROSITE" id="PS51819"/>
    </source>
</evidence>
<dbReference type="PIRSF" id="PIRSF039020">
    <property type="entry name" value="EhpR"/>
    <property type="match status" value="1"/>
</dbReference>
<evidence type="ECO:0000313" key="3">
    <source>
        <dbReference type="Proteomes" id="UP000502415"/>
    </source>
</evidence>
<reference evidence="2 3" key="1">
    <citation type="submission" date="2020-04" db="EMBL/GenBank/DDBJ databases">
        <title>Genome sequencing of novel species.</title>
        <authorList>
            <person name="Heo J."/>
            <person name="Kim S.-J."/>
            <person name="Kim J.-S."/>
            <person name="Hong S.-B."/>
            <person name="Kwon S.-W."/>
        </authorList>
    </citation>
    <scope>NUCLEOTIDE SEQUENCE [LARGE SCALE GENOMIC DNA]</scope>
    <source>
        <strain evidence="2 3">GN2-R2</strain>
    </source>
</reference>